<evidence type="ECO:0000256" key="6">
    <source>
        <dbReference type="ARBA" id="ARBA00023136"/>
    </source>
</evidence>
<dbReference type="CDD" id="cd06173">
    <property type="entry name" value="MFS_MefA_like"/>
    <property type="match status" value="1"/>
</dbReference>
<sequence>MGPAFNRMWASSIVSNLSDGILVAAAPLLAITLTDSTVLISAIGAMVMLPWLLFAIPIGVLVDRVDRRFILASANATRSAVVGLLALLIAVDHVTIYWLLFASFVIGVCEVAADTTAQSLIPQIVEEENFEKGNSRLQISETVIQGFVGAPLSGFIYAIAISLPFFINSLGLAVAALLALSIPIKYLQDVRTDDVDTEKRKFVADMKFGISYLFNEKVLRRLVVTTAAIGLCYSMGTATMVLFIIEELELPIQLFGVILTIQGLGALAGAFVAPRSSKKFGRGNVMTFGIVSSSIVLLIQGFSPDIYTFVALATFGGFAISQWNILLMATYQTVIPAELYGRIHGTRRTLVWGMMPIGSLLGGVLAHYSLRLPMYVGGVIATVIACGSIGFLLTIAETSNPAGDENMAGK</sequence>
<evidence type="ECO:0000313" key="9">
    <source>
        <dbReference type="EMBL" id="CAB4534800.1"/>
    </source>
</evidence>
<dbReference type="PANTHER" id="PTHR23513">
    <property type="entry name" value="INTEGRAL MEMBRANE EFFLUX PROTEIN-RELATED"/>
    <property type="match status" value="1"/>
</dbReference>
<dbReference type="PANTHER" id="PTHR23513:SF6">
    <property type="entry name" value="MAJOR FACILITATOR SUPERFAMILY ASSOCIATED DOMAIN-CONTAINING PROTEIN"/>
    <property type="match status" value="1"/>
</dbReference>
<proteinExistence type="predicted"/>
<feature type="transmembrane region" description="Helical" evidence="7">
    <location>
        <begin position="350"/>
        <end position="368"/>
    </location>
</feature>
<dbReference type="Pfam" id="PF05977">
    <property type="entry name" value="MFS_3"/>
    <property type="match status" value="1"/>
</dbReference>
<accession>A0A6J6B700</accession>
<organism evidence="9">
    <name type="scientific">freshwater metagenome</name>
    <dbReference type="NCBI Taxonomy" id="449393"/>
    <lineage>
        <taxon>unclassified sequences</taxon>
        <taxon>metagenomes</taxon>
        <taxon>ecological metagenomes</taxon>
    </lineage>
</organism>
<dbReference type="EMBL" id="CAEZSB010000064">
    <property type="protein sequence ID" value="CAB4534800.1"/>
    <property type="molecule type" value="Genomic_DNA"/>
</dbReference>
<dbReference type="PROSITE" id="PS50850">
    <property type="entry name" value="MFS"/>
    <property type="match status" value="1"/>
</dbReference>
<feature type="transmembrane region" description="Helical" evidence="7">
    <location>
        <begin position="374"/>
        <end position="396"/>
    </location>
</feature>
<dbReference type="InterPro" id="IPR020846">
    <property type="entry name" value="MFS_dom"/>
</dbReference>
<evidence type="ECO:0000256" key="1">
    <source>
        <dbReference type="ARBA" id="ARBA00004651"/>
    </source>
</evidence>
<evidence type="ECO:0000259" key="8">
    <source>
        <dbReference type="PROSITE" id="PS50850"/>
    </source>
</evidence>
<keyword evidence="3" id="KW-1003">Cell membrane</keyword>
<keyword evidence="4 7" id="KW-0812">Transmembrane</keyword>
<evidence type="ECO:0000256" key="5">
    <source>
        <dbReference type="ARBA" id="ARBA00022989"/>
    </source>
</evidence>
<dbReference type="AlphaFoldDB" id="A0A6J6B700"/>
<reference evidence="9" key="1">
    <citation type="submission" date="2020-05" db="EMBL/GenBank/DDBJ databases">
        <authorList>
            <person name="Chiriac C."/>
            <person name="Salcher M."/>
            <person name="Ghai R."/>
            <person name="Kavagutti S V."/>
        </authorList>
    </citation>
    <scope>NUCLEOTIDE SEQUENCE</scope>
</reference>
<protein>
    <submittedName>
        <fullName evidence="9">Unannotated protein</fullName>
    </submittedName>
</protein>
<keyword evidence="5 7" id="KW-1133">Transmembrane helix</keyword>
<gene>
    <name evidence="9" type="ORF">UFOPK1395_00705</name>
</gene>
<dbReference type="Gene3D" id="1.20.1250.20">
    <property type="entry name" value="MFS general substrate transporter like domains"/>
    <property type="match status" value="1"/>
</dbReference>
<evidence type="ECO:0000256" key="7">
    <source>
        <dbReference type="SAM" id="Phobius"/>
    </source>
</evidence>
<dbReference type="InterPro" id="IPR010290">
    <property type="entry name" value="TM_effector"/>
</dbReference>
<dbReference type="SUPFAM" id="SSF103473">
    <property type="entry name" value="MFS general substrate transporter"/>
    <property type="match status" value="1"/>
</dbReference>
<dbReference type="InterPro" id="IPR036259">
    <property type="entry name" value="MFS_trans_sf"/>
</dbReference>
<feature type="transmembrane region" description="Helical" evidence="7">
    <location>
        <begin position="222"/>
        <end position="245"/>
    </location>
</feature>
<evidence type="ECO:0000256" key="4">
    <source>
        <dbReference type="ARBA" id="ARBA00022692"/>
    </source>
</evidence>
<feature type="transmembrane region" description="Helical" evidence="7">
    <location>
        <begin position="309"/>
        <end position="329"/>
    </location>
</feature>
<evidence type="ECO:0000256" key="3">
    <source>
        <dbReference type="ARBA" id="ARBA00022475"/>
    </source>
</evidence>
<dbReference type="GO" id="GO:0022857">
    <property type="term" value="F:transmembrane transporter activity"/>
    <property type="evidence" value="ECO:0007669"/>
    <property type="project" value="InterPro"/>
</dbReference>
<dbReference type="GO" id="GO:0005886">
    <property type="term" value="C:plasma membrane"/>
    <property type="evidence" value="ECO:0007669"/>
    <property type="project" value="UniProtKB-SubCell"/>
</dbReference>
<feature type="transmembrane region" description="Helical" evidence="7">
    <location>
        <begin position="39"/>
        <end position="62"/>
    </location>
</feature>
<evidence type="ECO:0000256" key="2">
    <source>
        <dbReference type="ARBA" id="ARBA00022448"/>
    </source>
</evidence>
<feature type="transmembrane region" description="Helical" evidence="7">
    <location>
        <begin position="12"/>
        <end position="33"/>
    </location>
</feature>
<feature type="transmembrane region" description="Helical" evidence="7">
    <location>
        <begin position="285"/>
        <end position="303"/>
    </location>
</feature>
<keyword evidence="2" id="KW-0813">Transport</keyword>
<comment type="subcellular location">
    <subcellularLocation>
        <location evidence="1">Cell membrane</location>
        <topology evidence="1">Multi-pass membrane protein</topology>
    </subcellularLocation>
</comment>
<keyword evidence="6 7" id="KW-0472">Membrane</keyword>
<name>A0A6J6B700_9ZZZZ</name>
<feature type="transmembrane region" description="Helical" evidence="7">
    <location>
        <begin position="166"/>
        <end position="184"/>
    </location>
</feature>
<feature type="transmembrane region" description="Helical" evidence="7">
    <location>
        <begin position="251"/>
        <end position="273"/>
    </location>
</feature>
<feature type="domain" description="Major facilitator superfamily (MFS) profile" evidence="8">
    <location>
        <begin position="218"/>
        <end position="410"/>
    </location>
</feature>